<dbReference type="GO" id="GO:0005737">
    <property type="term" value="C:cytoplasm"/>
    <property type="evidence" value="ECO:0007669"/>
    <property type="project" value="TreeGrafter"/>
</dbReference>
<dbReference type="InterPro" id="IPR013083">
    <property type="entry name" value="Znf_RING/FYVE/PHD"/>
</dbReference>
<dbReference type="CDD" id="cd00609">
    <property type="entry name" value="AAT_like"/>
    <property type="match status" value="1"/>
</dbReference>
<dbReference type="GO" id="GO:0016212">
    <property type="term" value="F:kynurenine-oxoglutarate transaminase activity"/>
    <property type="evidence" value="ECO:0007669"/>
    <property type="project" value="TreeGrafter"/>
</dbReference>
<feature type="compositionally biased region" description="Basic and acidic residues" evidence="12">
    <location>
        <begin position="973"/>
        <end position="990"/>
    </location>
</feature>
<dbReference type="PROSITE" id="PS50089">
    <property type="entry name" value="ZF_RING_2"/>
    <property type="match status" value="1"/>
</dbReference>
<evidence type="ECO:0000256" key="2">
    <source>
        <dbReference type="ARBA" id="ARBA00001933"/>
    </source>
</evidence>
<dbReference type="Proteomes" id="UP000701853">
    <property type="component" value="Chromosome 3"/>
</dbReference>
<keyword evidence="5" id="KW-0808">Transferase</keyword>
<evidence type="ECO:0000256" key="9">
    <source>
        <dbReference type="ARBA" id="ARBA00022833"/>
    </source>
</evidence>
<dbReference type="PANTHER" id="PTHR43807:SF20">
    <property type="entry name" value="FI04487P"/>
    <property type="match status" value="1"/>
</dbReference>
<dbReference type="InterPro" id="IPR001841">
    <property type="entry name" value="Znf_RING"/>
</dbReference>
<gene>
    <name evidence="14" type="ORF">CXB51_005840</name>
</gene>
<dbReference type="Gene3D" id="3.40.640.10">
    <property type="entry name" value="Type I PLP-dependent aspartate aminotransferase-like (Major domain)"/>
    <property type="match status" value="1"/>
</dbReference>
<dbReference type="GO" id="GO:0061630">
    <property type="term" value="F:ubiquitin protein ligase activity"/>
    <property type="evidence" value="ECO:0007669"/>
    <property type="project" value="UniProtKB-EC"/>
</dbReference>
<dbReference type="InterPro" id="IPR015424">
    <property type="entry name" value="PyrdxlP-dep_Trfase"/>
</dbReference>
<dbReference type="InterPro" id="IPR015422">
    <property type="entry name" value="PyrdxlP-dep_Trfase_small"/>
</dbReference>
<protein>
    <recommendedName>
        <fullName evidence="3">RING-type E3 ubiquitin transferase</fullName>
        <ecNumber evidence="3">2.3.2.27</ecNumber>
    </recommendedName>
</protein>
<dbReference type="PANTHER" id="PTHR43807">
    <property type="entry name" value="FI04487P"/>
    <property type="match status" value="1"/>
</dbReference>
<evidence type="ECO:0000256" key="1">
    <source>
        <dbReference type="ARBA" id="ARBA00000900"/>
    </source>
</evidence>
<feature type="compositionally biased region" description="Basic and acidic residues" evidence="12">
    <location>
        <begin position="626"/>
        <end position="644"/>
    </location>
</feature>
<keyword evidence="8" id="KW-0833">Ubl conjugation pathway</keyword>
<organism evidence="14 15">
    <name type="scientific">Gossypium anomalum</name>
    <dbReference type="NCBI Taxonomy" id="47600"/>
    <lineage>
        <taxon>Eukaryota</taxon>
        <taxon>Viridiplantae</taxon>
        <taxon>Streptophyta</taxon>
        <taxon>Embryophyta</taxon>
        <taxon>Tracheophyta</taxon>
        <taxon>Spermatophyta</taxon>
        <taxon>Magnoliopsida</taxon>
        <taxon>eudicotyledons</taxon>
        <taxon>Gunneridae</taxon>
        <taxon>Pentapetalae</taxon>
        <taxon>rosids</taxon>
        <taxon>malvids</taxon>
        <taxon>Malvales</taxon>
        <taxon>Malvaceae</taxon>
        <taxon>Malvoideae</taxon>
        <taxon>Gossypium</taxon>
    </lineage>
</organism>
<comment type="catalytic activity">
    <reaction evidence="1">
        <text>S-ubiquitinyl-[E2 ubiquitin-conjugating enzyme]-L-cysteine + [acceptor protein]-L-lysine = [E2 ubiquitin-conjugating enzyme]-L-cysteine + N(6)-ubiquitinyl-[acceptor protein]-L-lysine.</text>
        <dbReference type="EC" id="2.3.2.27"/>
    </reaction>
</comment>
<keyword evidence="15" id="KW-1185">Reference proteome</keyword>
<dbReference type="Pfam" id="PF13639">
    <property type="entry name" value="zf-RING_2"/>
    <property type="match status" value="1"/>
</dbReference>
<comment type="caution">
    <text evidence="14">The sequence shown here is derived from an EMBL/GenBank/DDBJ whole genome shotgun (WGS) entry which is preliminary data.</text>
</comment>
<dbReference type="GO" id="GO:0030170">
    <property type="term" value="F:pyridoxal phosphate binding"/>
    <property type="evidence" value="ECO:0007669"/>
    <property type="project" value="InterPro"/>
</dbReference>
<dbReference type="EMBL" id="JAHUZN010000003">
    <property type="protein sequence ID" value="KAG8499348.1"/>
    <property type="molecule type" value="Genomic_DNA"/>
</dbReference>
<dbReference type="Pfam" id="PF14369">
    <property type="entry name" value="Zn_ribbon_19"/>
    <property type="match status" value="1"/>
</dbReference>
<evidence type="ECO:0000256" key="8">
    <source>
        <dbReference type="ARBA" id="ARBA00022786"/>
    </source>
</evidence>
<dbReference type="SUPFAM" id="SSF53383">
    <property type="entry name" value="PLP-dependent transferases"/>
    <property type="match status" value="1"/>
</dbReference>
<evidence type="ECO:0000256" key="5">
    <source>
        <dbReference type="ARBA" id="ARBA00022679"/>
    </source>
</evidence>
<keyword evidence="10" id="KW-0663">Pyridoxal phosphate</keyword>
<evidence type="ECO:0000256" key="7">
    <source>
        <dbReference type="ARBA" id="ARBA00022771"/>
    </source>
</evidence>
<evidence type="ECO:0000256" key="4">
    <source>
        <dbReference type="ARBA" id="ARBA00022576"/>
    </source>
</evidence>
<dbReference type="AlphaFoldDB" id="A0A8J5ZCT8"/>
<evidence type="ECO:0000313" key="14">
    <source>
        <dbReference type="EMBL" id="KAG8499348.1"/>
    </source>
</evidence>
<dbReference type="CDD" id="cd16667">
    <property type="entry name" value="RING-H2_RNF126-like"/>
    <property type="match status" value="1"/>
</dbReference>
<dbReference type="Pfam" id="PF00155">
    <property type="entry name" value="Aminotran_1_2"/>
    <property type="match status" value="1"/>
</dbReference>
<dbReference type="InterPro" id="IPR015421">
    <property type="entry name" value="PyrdxlP-dep_Trfase_major"/>
</dbReference>
<accession>A0A8J5ZCT8</accession>
<dbReference type="SUPFAM" id="SSF57850">
    <property type="entry name" value="RING/U-box"/>
    <property type="match status" value="1"/>
</dbReference>
<dbReference type="OrthoDB" id="2414662at2759"/>
<keyword evidence="4" id="KW-0032">Aminotransferase</keyword>
<reference evidence="14 15" key="1">
    <citation type="journal article" date="2021" name="bioRxiv">
        <title>The Gossypium anomalum genome as a resource for cotton improvement and evolutionary analysis of hybrid incompatibility.</title>
        <authorList>
            <person name="Grover C.E."/>
            <person name="Yuan D."/>
            <person name="Arick M.A."/>
            <person name="Miller E.R."/>
            <person name="Hu G."/>
            <person name="Peterson D.G."/>
            <person name="Wendel J.F."/>
            <person name="Udall J.A."/>
        </authorList>
    </citation>
    <scope>NUCLEOTIDE SEQUENCE [LARGE SCALE GENOMIC DNA]</scope>
    <source>
        <strain evidence="14">JFW-Udall</strain>
        <tissue evidence="14">Leaf</tissue>
    </source>
</reference>
<keyword evidence="9" id="KW-0862">Zinc</keyword>
<dbReference type="Gene3D" id="3.30.40.10">
    <property type="entry name" value="Zinc/RING finger domain, C3HC4 (zinc finger)"/>
    <property type="match status" value="1"/>
</dbReference>
<keyword evidence="6" id="KW-0479">Metal-binding</keyword>
<name>A0A8J5ZCT8_9ROSI</name>
<dbReference type="InterPro" id="IPR039525">
    <property type="entry name" value="RNF126-like_zinc-ribbon"/>
</dbReference>
<evidence type="ECO:0000256" key="10">
    <source>
        <dbReference type="ARBA" id="ARBA00022898"/>
    </source>
</evidence>
<evidence type="ECO:0000256" key="3">
    <source>
        <dbReference type="ARBA" id="ARBA00012483"/>
    </source>
</evidence>
<dbReference type="FunFam" id="3.30.40.10:FF:000022">
    <property type="entry name" value="E3 ubiquitin-protein ligase RING1-like"/>
    <property type="match status" value="1"/>
</dbReference>
<keyword evidence="7 11" id="KW-0863">Zinc-finger</keyword>
<evidence type="ECO:0000313" key="15">
    <source>
        <dbReference type="Proteomes" id="UP000701853"/>
    </source>
</evidence>
<feature type="domain" description="RING-type" evidence="13">
    <location>
        <begin position="921"/>
        <end position="962"/>
    </location>
</feature>
<evidence type="ECO:0000259" key="13">
    <source>
        <dbReference type="PROSITE" id="PS50089"/>
    </source>
</evidence>
<dbReference type="FunFam" id="3.40.640.10:FF:000067">
    <property type="entry name" value="Aminotransferase, class I/classII"/>
    <property type="match status" value="1"/>
</dbReference>
<evidence type="ECO:0000256" key="12">
    <source>
        <dbReference type="SAM" id="MobiDB-lite"/>
    </source>
</evidence>
<feature type="region of interest" description="Disordered" evidence="12">
    <location>
        <begin position="969"/>
        <end position="990"/>
    </location>
</feature>
<dbReference type="Gene3D" id="3.90.1150.10">
    <property type="entry name" value="Aspartate Aminotransferase, domain 1"/>
    <property type="match status" value="1"/>
</dbReference>
<dbReference type="SMART" id="SM00184">
    <property type="entry name" value="RING"/>
    <property type="match status" value="1"/>
</dbReference>
<evidence type="ECO:0000256" key="11">
    <source>
        <dbReference type="PROSITE-ProRule" id="PRU00175"/>
    </source>
</evidence>
<dbReference type="InterPro" id="IPR004839">
    <property type="entry name" value="Aminotransferase_I/II_large"/>
</dbReference>
<dbReference type="EC" id="2.3.2.27" evidence="3"/>
<dbReference type="InterPro" id="IPR051326">
    <property type="entry name" value="Kynurenine-oxoglutarate_AT"/>
</dbReference>
<proteinExistence type="predicted"/>
<evidence type="ECO:0000256" key="6">
    <source>
        <dbReference type="ARBA" id="ARBA00022723"/>
    </source>
</evidence>
<sequence>MQAAECTWTHFEMLRPLCFKSPSTTPLFFNFSKHFQKGYSDSSFFRSNRRISNYPSFMATISSVSTHKDPVSTHDATPNITHQPVQVAKRLEKFKTTIFTQMSMLAIKHGAINLGQGFPNFDGPDFVKEAAIQAIKDGKNQYARGYGVPDFNNAIAARFKKDTGLVIDPEKEVTVTSGCTEAIAATMLGLINPGDEVILFAPFYDSYEATLSMAGAKVKCITLRPPDFSVPIDELKSTISKNTRAILINTPHNPTGKMFTREELNTIASLCIENDVLVFTDEVYDKLAFEMDHISMASLPGMYERTVTMNSLGKTFSLTGWKIGWAIAPPHLTWGVRQAHSFLTFATSTPMQYAATAALQAPDSYFAELKRDYMVKKAILVQGLKDVGFKVFPSSGTYFVVVDHTPFGLENDIAFCEYLIKEVGVVAIPTSVFYLNPEDGKNLVRFTFCKDEETLRSAVERMKEKLKKKIHRRSDFKQCMIFKKKKTQIENMSQAQPGERVNGTNGSAPGRNYKLYWCYQCRQSVRIVSTNPSEIICPRCSGQFVCEMEIDRPRMVVDFTASDPSPEVRLFEALSLIMDPLIWISNRNRDCTNNQEPVGWPLLGHRLLGPESVNNPLESLRRRRSHSFDGNEIREQEPARRFDNQEPSGWPLLRSHLLGAEFVNNPLEHRRRCRSHSSYGSEIREQEHVQRSNNQEPLGWPFLRHHFLEVESISDPLEHRQRRRSHSSDGNEIQEPLGWPILGRHFLGAESISNHLEHRQRSRSHGSNGNEILESLGQPFLRRHFLGAESVSNPLEHRQRCSFHSSVIPLSIVEGIEALVPMKMKLENKNLKLHIALGLGLSLRPAGPYGPSIAERSLPQENLVRSGIDPRNLFFGPGLDDFIDQITQNDRPGVPPAPESKINTIPTVKITEMHLIDNSQCPVCKEEFTVGGEARELPCKHIYHNDCIVPWLRLHNSCPVCRQELPVSSDAESSNRHFSESEVSSGDRGRYQRLRQLASNLCPFHRRHQSSPGNEN</sequence>
<feature type="region of interest" description="Disordered" evidence="12">
    <location>
        <begin position="624"/>
        <end position="646"/>
    </location>
</feature>
<dbReference type="GO" id="GO:0008270">
    <property type="term" value="F:zinc ion binding"/>
    <property type="evidence" value="ECO:0007669"/>
    <property type="project" value="UniProtKB-KW"/>
</dbReference>
<comment type="cofactor">
    <cofactor evidence="2">
        <name>pyridoxal 5'-phosphate</name>
        <dbReference type="ChEBI" id="CHEBI:597326"/>
    </cofactor>
</comment>